<comment type="caution">
    <text evidence="2">The sequence shown here is derived from an EMBL/GenBank/DDBJ whole genome shotgun (WGS) entry which is preliminary data.</text>
</comment>
<protein>
    <submittedName>
        <fullName evidence="2">Uncharacterized protein</fullName>
    </submittedName>
</protein>
<reference evidence="2 3" key="1">
    <citation type="submission" date="2016-05" db="EMBL/GenBank/DDBJ databases">
        <authorList>
            <person name="Ramsay J.P."/>
        </authorList>
    </citation>
    <scope>NUCLEOTIDE SEQUENCE [LARGE SCALE GENOMIC DNA]</scope>
    <source>
        <strain evidence="2 3">NZP2042</strain>
    </source>
</reference>
<dbReference type="PANTHER" id="PTHR43317">
    <property type="entry name" value="THERMOSPERMINE SYNTHASE ACAULIS5"/>
    <property type="match status" value="1"/>
</dbReference>
<name>A0A6M7TVA4_RHILI</name>
<sequence length="247" mass="27126">MIRVAKYHTDFGSIEVLRAKDSGSFIYRQGGCYQSECDPNGVSVVPYIHAIFGLLAQARVSDVLMIGCGGGSLGTMLDRVGVRVTVVDINPKAFQIARKYFGLPPGVHCCISDGRDFLRAGRHRYDAIVLDAYSGRRIPDHLCAETFFGLAQTRLKNSSGILIGNVHACHDLDIMPDRVAAKLANIWADVKLLDIRGAQDRNALVMAGKVRDLVQPVLMMPPSVGAEEIEQELGLQAFRPWHVPRRA</sequence>
<keyword evidence="1" id="KW-0620">Polyamine biosynthesis</keyword>
<dbReference type="Proteomes" id="UP000093737">
    <property type="component" value="Unassembled WGS sequence"/>
</dbReference>
<dbReference type="InterPro" id="IPR029063">
    <property type="entry name" value="SAM-dependent_MTases_sf"/>
</dbReference>
<dbReference type="NCBIfam" id="NF037959">
    <property type="entry name" value="MFS_SpdSyn"/>
    <property type="match status" value="1"/>
</dbReference>
<dbReference type="EMBL" id="LYTK01000012">
    <property type="protein sequence ID" value="OBQ65052.1"/>
    <property type="molecule type" value="Genomic_DNA"/>
</dbReference>
<evidence type="ECO:0000256" key="1">
    <source>
        <dbReference type="ARBA" id="ARBA00023115"/>
    </source>
</evidence>
<gene>
    <name evidence="2" type="ORF">A8145_12560</name>
</gene>
<proteinExistence type="predicted"/>
<dbReference type="Pfam" id="PF13649">
    <property type="entry name" value="Methyltransf_25"/>
    <property type="match status" value="1"/>
</dbReference>
<organism evidence="2 3">
    <name type="scientific">Rhizobium loti</name>
    <name type="common">Mesorhizobium loti</name>
    <dbReference type="NCBI Taxonomy" id="381"/>
    <lineage>
        <taxon>Bacteria</taxon>
        <taxon>Pseudomonadati</taxon>
        <taxon>Pseudomonadota</taxon>
        <taxon>Alphaproteobacteria</taxon>
        <taxon>Hyphomicrobiales</taxon>
        <taxon>Phyllobacteriaceae</taxon>
        <taxon>Mesorhizobium</taxon>
    </lineage>
</organism>
<dbReference type="AlphaFoldDB" id="A0A6M7TVA4"/>
<dbReference type="InterPro" id="IPR041698">
    <property type="entry name" value="Methyltransf_25"/>
</dbReference>
<dbReference type="Gene3D" id="3.40.50.150">
    <property type="entry name" value="Vaccinia Virus protein VP39"/>
    <property type="match status" value="1"/>
</dbReference>
<dbReference type="CDD" id="cd02440">
    <property type="entry name" value="AdoMet_MTases"/>
    <property type="match status" value="1"/>
</dbReference>
<dbReference type="PANTHER" id="PTHR43317:SF1">
    <property type="entry name" value="THERMOSPERMINE SYNTHASE ACAULIS5"/>
    <property type="match status" value="1"/>
</dbReference>
<accession>A0A6M7TVA4</accession>
<dbReference type="SUPFAM" id="SSF53335">
    <property type="entry name" value="S-adenosyl-L-methionine-dependent methyltransferases"/>
    <property type="match status" value="1"/>
</dbReference>
<dbReference type="GO" id="GO:0006596">
    <property type="term" value="P:polyamine biosynthetic process"/>
    <property type="evidence" value="ECO:0007669"/>
    <property type="project" value="UniProtKB-KW"/>
</dbReference>
<dbReference type="RefSeq" id="WP_056568690.1">
    <property type="nucleotide sequence ID" value="NZ_CP033334.1"/>
</dbReference>
<evidence type="ECO:0000313" key="3">
    <source>
        <dbReference type="Proteomes" id="UP000093737"/>
    </source>
</evidence>
<evidence type="ECO:0000313" key="2">
    <source>
        <dbReference type="EMBL" id="OBQ65052.1"/>
    </source>
</evidence>